<keyword evidence="2" id="KW-0805">Transcription regulation</keyword>
<dbReference type="AlphaFoldDB" id="F4A1K5"/>
<dbReference type="Gene3D" id="1.10.10.10">
    <property type="entry name" value="Winged helix-like DNA-binding domain superfamily/Winged helix DNA-binding domain"/>
    <property type="match status" value="1"/>
</dbReference>
<dbReference type="InterPro" id="IPR013325">
    <property type="entry name" value="RNA_pol_sigma_r2"/>
</dbReference>
<keyword evidence="8" id="KW-1185">Reference proteome</keyword>
<dbReference type="InterPro" id="IPR013324">
    <property type="entry name" value="RNA_pol_sigma_r3/r4-like"/>
</dbReference>
<dbReference type="HOGENOM" id="CLU_047691_3_1_9"/>
<dbReference type="InterPro" id="IPR013249">
    <property type="entry name" value="RNA_pol_sigma70_r4_t2"/>
</dbReference>
<organism evidence="7 8">
    <name type="scientific">Mahella australiensis (strain DSM 15567 / CIP 107919 / 50-1 BON)</name>
    <dbReference type="NCBI Taxonomy" id="697281"/>
    <lineage>
        <taxon>Bacteria</taxon>
        <taxon>Bacillati</taxon>
        <taxon>Bacillota</taxon>
        <taxon>Clostridia</taxon>
        <taxon>Thermoanaerobacterales</taxon>
        <taxon>Thermoanaerobacterales Family IV. Incertae Sedis</taxon>
        <taxon>Mahella</taxon>
    </lineage>
</organism>
<dbReference type="KEGG" id="mas:Mahau_0841"/>
<evidence type="ECO:0000256" key="2">
    <source>
        <dbReference type="ARBA" id="ARBA00023015"/>
    </source>
</evidence>
<dbReference type="OrthoDB" id="9784984at2"/>
<gene>
    <name evidence="7" type="ordered locus">Mahau_0841</name>
</gene>
<evidence type="ECO:0000256" key="1">
    <source>
        <dbReference type="ARBA" id="ARBA00010641"/>
    </source>
</evidence>
<dbReference type="PANTHER" id="PTHR43133">
    <property type="entry name" value="RNA POLYMERASE ECF-TYPE SIGMA FACTO"/>
    <property type="match status" value="1"/>
</dbReference>
<name>F4A1K5_MAHA5</name>
<feature type="domain" description="RNA polymerase sigma-70 region 2" evidence="5">
    <location>
        <begin position="21"/>
        <end position="83"/>
    </location>
</feature>
<dbReference type="NCBIfam" id="TIGR02937">
    <property type="entry name" value="sigma70-ECF"/>
    <property type="match status" value="1"/>
</dbReference>
<keyword evidence="3" id="KW-0731">Sigma factor</keyword>
<accession>F4A1K5</accession>
<dbReference type="CDD" id="cd06171">
    <property type="entry name" value="Sigma70_r4"/>
    <property type="match status" value="1"/>
</dbReference>
<dbReference type="EMBL" id="CP002360">
    <property type="protein sequence ID" value="AEE96039.1"/>
    <property type="molecule type" value="Genomic_DNA"/>
</dbReference>
<reference evidence="8" key="1">
    <citation type="submission" date="2010-11" db="EMBL/GenBank/DDBJ databases">
        <title>The complete genome of Mahella australiensis DSM 15567.</title>
        <authorList>
            <consortium name="US DOE Joint Genome Institute (JGI-PGF)"/>
            <person name="Lucas S."/>
            <person name="Copeland A."/>
            <person name="Lapidus A."/>
            <person name="Bruce D."/>
            <person name="Goodwin L."/>
            <person name="Pitluck S."/>
            <person name="Kyrpides N."/>
            <person name="Mavromatis K."/>
            <person name="Pagani I."/>
            <person name="Ivanova N."/>
            <person name="Teshima H."/>
            <person name="Brettin T."/>
            <person name="Detter J.C."/>
            <person name="Han C."/>
            <person name="Tapia R."/>
            <person name="Land M."/>
            <person name="Hauser L."/>
            <person name="Markowitz V."/>
            <person name="Cheng J.-F."/>
            <person name="Hugenholtz P."/>
            <person name="Woyke T."/>
            <person name="Wu D."/>
            <person name="Spring S."/>
            <person name="Pukall R."/>
            <person name="Steenblock K."/>
            <person name="Schneider S."/>
            <person name="Klenk H.-P."/>
            <person name="Eisen J.A."/>
        </authorList>
    </citation>
    <scope>NUCLEOTIDE SEQUENCE [LARGE SCALE GENOMIC DNA]</scope>
    <source>
        <strain evidence="8">DSM 15567 / CIP 107919 / 50-1 BON</strain>
    </source>
</reference>
<reference evidence="7 8" key="2">
    <citation type="journal article" date="2011" name="Stand. Genomic Sci.">
        <title>Complete genome sequence of Mahella australiensis type strain (50-1 BON).</title>
        <authorList>
            <person name="Sikorski J."/>
            <person name="Teshima H."/>
            <person name="Nolan M."/>
            <person name="Lucas S."/>
            <person name="Hammon N."/>
            <person name="Deshpande S."/>
            <person name="Cheng J.F."/>
            <person name="Pitluck S."/>
            <person name="Liolios K."/>
            <person name="Pagani I."/>
            <person name="Ivanova N."/>
            <person name="Huntemann M."/>
            <person name="Mavromatis K."/>
            <person name="Ovchinikova G."/>
            <person name="Pati A."/>
            <person name="Tapia R."/>
            <person name="Han C."/>
            <person name="Goodwin L."/>
            <person name="Chen A."/>
            <person name="Palaniappan K."/>
            <person name="Land M."/>
            <person name="Hauser L."/>
            <person name="Ngatchou-Djao O.D."/>
            <person name="Rohde M."/>
            <person name="Pukall R."/>
            <person name="Spring S."/>
            <person name="Abt B."/>
            <person name="Goker M."/>
            <person name="Detter J.C."/>
            <person name="Woyke T."/>
            <person name="Bristow J."/>
            <person name="Markowitz V."/>
            <person name="Hugenholtz P."/>
            <person name="Eisen J.A."/>
            <person name="Kyrpides N.C."/>
            <person name="Klenk H.P."/>
            <person name="Lapidus A."/>
        </authorList>
    </citation>
    <scope>NUCLEOTIDE SEQUENCE [LARGE SCALE GENOMIC DNA]</scope>
    <source>
        <strain evidence="8">DSM 15567 / CIP 107919 / 50-1 BON</strain>
    </source>
</reference>
<evidence type="ECO:0000313" key="7">
    <source>
        <dbReference type="EMBL" id="AEE96039.1"/>
    </source>
</evidence>
<dbReference type="SUPFAM" id="SSF88946">
    <property type="entry name" value="Sigma2 domain of RNA polymerase sigma factors"/>
    <property type="match status" value="1"/>
</dbReference>
<dbReference type="Pfam" id="PF08281">
    <property type="entry name" value="Sigma70_r4_2"/>
    <property type="match status" value="1"/>
</dbReference>
<dbReference type="Gene3D" id="1.10.1740.10">
    <property type="match status" value="1"/>
</dbReference>
<dbReference type="GO" id="GO:0016987">
    <property type="term" value="F:sigma factor activity"/>
    <property type="evidence" value="ECO:0007669"/>
    <property type="project" value="UniProtKB-KW"/>
</dbReference>
<protein>
    <submittedName>
        <fullName evidence="7">RNA polymerase, sigma-24 subunit, ECF subfamily</fullName>
    </submittedName>
</protein>
<dbReference type="SUPFAM" id="SSF88659">
    <property type="entry name" value="Sigma3 and sigma4 domains of RNA polymerase sigma factors"/>
    <property type="match status" value="1"/>
</dbReference>
<feature type="domain" description="RNA polymerase sigma factor 70 region 4 type 2" evidence="6">
    <location>
        <begin position="115"/>
        <end position="164"/>
    </location>
</feature>
<dbReference type="Proteomes" id="UP000008457">
    <property type="component" value="Chromosome"/>
</dbReference>
<dbReference type="GO" id="GO:0006352">
    <property type="term" value="P:DNA-templated transcription initiation"/>
    <property type="evidence" value="ECO:0007669"/>
    <property type="project" value="InterPro"/>
</dbReference>
<dbReference type="STRING" id="697281.Mahau_0841"/>
<dbReference type="InterPro" id="IPR039425">
    <property type="entry name" value="RNA_pol_sigma-70-like"/>
</dbReference>
<comment type="similarity">
    <text evidence="1">Belongs to the sigma-70 factor family. ECF subfamily.</text>
</comment>
<dbReference type="InterPro" id="IPR014284">
    <property type="entry name" value="RNA_pol_sigma-70_dom"/>
</dbReference>
<evidence type="ECO:0000256" key="4">
    <source>
        <dbReference type="ARBA" id="ARBA00023163"/>
    </source>
</evidence>
<proteinExistence type="inferred from homology"/>
<sequence length="185" mass="21863">MANKNKSSGVKLFNELMPLIYRELYSFIYAIVRNKAMADDIMQNTMMKAYNKIDDLRDPDKFKAWVFSIAKREAISALRMHERETMTEMLDDNTDYGYDFALPENIILDDEIKTYIANIINDLPPNYREVIILRYWSELSFEEIAKVLNINYNTAKSRHYRAKRIIHAEIVNYLKDESELKGERG</sequence>
<dbReference type="PANTHER" id="PTHR43133:SF60">
    <property type="entry name" value="RNA POLYMERASE SIGMA FACTOR SIGV"/>
    <property type="match status" value="1"/>
</dbReference>
<dbReference type="RefSeq" id="WP_013780469.1">
    <property type="nucleotide sequence ID" value="NC_015520.1"/>
</dbReference>
<evidence type="ECO:0000259" key="5">
    <source>
        <dbReference type="Pfam" id="PF04542"/>
    </source>
</evidence>
<evidence type="ECO:0000256" key="3">
    <source>
        <dbReference type="ARBA" id="ARBA00023082"/>
    </source>
</evidence>
<dbReference type="Pfam" id="PF04542">
    <property type="entry name" value="Sigma70_r2"/>
    <property type="match status" value="1"/>
</dbReference>
<dbReference type="eggNOG" id="COG1595">
    <property type="taxonomic scope" value="Bacteria"/>
</dbReference>
<dbReference type="InterPro" id="IPR036388">
    <property type="entry name" value="WH-like_DNA-bd_sf"/>
</dbReference>
<dbReference type="InterPro" id="IPR007627">
    <property type="entry name" value="RNA_pol_sigma70_r2"/>
</dbReference>
<evidence type="ECO:0000259" key="6">
    <source>
        <dbReference type="Pfam" id="PF08281"/>
    </source>
</evidence>
<keyword evidence="4" id="KW-0804">Transcription</keyword>
<evidence type="ECO:0000313" key="8">
    <source>
        <dbReference type="Proteomes" id="UP000008457"/>
    </source>
</evidence>
<dbReference type="GO" id="GO:0003677">
    <property type="term" value="F:DNA binding"/>
    <property type="evidence" value="ECO:0007669"/>
    <property type="project" value="InterPro"/>
</dbReference>